<feature type="domain" description="Pyruvate/ketoisovalerate oxidoreductase catalytic" evidence="2">
    <location>
        <begin position="12"/>
        <end position="174"/>
    </location>
</feature>
<dbReference type="PANTHER" id="PTHR42730:SF1">
    <property type="entry name" value="2-OXOGLUTARATE SYNTHASE SUBUNIT KORC"/>
    <property type="match status" value="1"/>
</dbReference>
<dbReference type="EMBL" id="CACRUP010000013">
    <property type="protein sequence ID" value="VYT94930.1"/>
    <property type="molecule type" value="Genomic_DNA"/>
</dbReference>
<evidence type="ECO:0000313" key="3">
    <source>
        <dbReference type="EMBL" id="VYT94930.1"/>
    </source>
</evidence>
<protein>
    <submittedName>
        <fullName evidence="3">Pyruvate synthase subunit PorC</fullName>
        <ecNumber evidence="3">1.2.7.1</ecNumber>
    </submittedName>
</protein>
<dbReference type="InterPro" id="IPR012347">
    <property type="entry name" value="Ferritin-like"/>
</dbReference>
<evidence type="ECO:0000256" key="1">
    <source>
        <dbReference type="ARBA" id="ARBA00023002"/>
    </source>
</evidence>
<dbReference type="InterPro" id="IPR002869">
    <property type="entry name" value="Pyrv_flavodox_OxRed_cen"/>
</dbReference>
<keyword evidence="3" id="KW-0670">Pyruvate</keyword>
<dbReference type="Pfam" id="PF01558">
    <property type="entry name" value="POR"/>
    <property type="match status" value="1"/>
</dbReference>
<dbReference type="Gene3D" id="1.20.1260.10">
    <property type="match status" value="1"/>
</dbReference>
<dbReference type="InterPro" id="IPR009078">
    <property type="entry name" value="Ferritin-like_SF"/>
</dbReference>
<proteinExistence type="predicted"/>
<dbReference type="InterPro" id="IPR052554">
    <property type="entry name" value="2-oxoglutarate_synth_KorC"/>
</dbReference>
<dbReference type="SUPFAM" id="SSF53323">
    <property type="entry name" value="Pyruvate-ferredoxin oxidoreductase, PFOR, domain III"/>
    <property type="match status" value="1"/>
</dbReference>
<gene>
    <name evidence="3" type="primary">porC</name>
    <name evidence="3" type="ORF">PGLFYP46_01488</name>
</gene>
<organism evidence="3">
    <name type="scientific">Peptoniphilus gorbachii</name>
    <dbReference type="NCBI Taxonomy" id="411567"/>
    <lineage>
        <taxon>Bacteria</taxon>
        <taxon>Bacillati</taxon>
        <taxon>Bacillota</taxon>
        <taxon>Tissierellia</taxon>
        <taxon>Tissierellales</taxon>
        <taxon>Peptoniphilaceae</taxon>
        <taxon>Peptoniphilus</taxon>
    </lineage>
</organism>
<dbReference type="Gene3D" id="3.40.920.10">
    <property type="entry name" value="Pyruvate-ferredoxin oxidoreductase, PFOR, domain III"/>
    <property type="match status" value="1"/>
</dbReference>
<evidence type="ECO:0000259" key="2">
    <source>
        <dbReference type="Pfam" id="PF01558"/>
    </source>
</evidence>
<dbReference type="GO" id="GO:0019164">
    <property type="term" value="F:pyruvate synthase activity"/>
    <property type="evidence" value="ECO:0007669"/>
    <property type="project" value="UniProtKB-EC"/>
</dbReference>
<dbReference type="InterPro" id="IPR019752">
    <property type="entry name" value="Pyrv/ketoisovalerate_OxRed_cat"/>
</dbReference>
<accession>A0A6N3AZ27</accession>
<sequence>MATRDIIAAGFGGQGIMAMGQLITYSGMLENKFVSWLPSYGPEMRGGSANCSVVVSDEPVGSPVISQATDVVVMNEPSLEKFESHVAPGGNLFINSSLVKKAPTRDDINVFSIPVNDLANELGNAKVANMVMLGAFLEVTNTVKVESVIKAFTKVYGDSKKKLLPINERAIATGQEAIKGAGCVGGICQILPEKTNSKVKSHYSRQTAANVELSGSDLENIEYLKTIKKYSKEDDEKIFENEMSTVEEALFIEGESIKFCDKAAEMLKGDDAGEIFASLSHQSEEHISYLKGLKETLKSKDETSLADKIKAKLTKREDYDWGKVDPEKARLALNVFAIAKDIKNSSIAFYSKAKEKSEDANAKKLYDELEYWENFQLEQVAGQYEIYKEEWWADQMFSKM</sequence>
<keyword evidence="1 3" id="KW-0560">Oxidoreductase</keyword>
<dbReference type="AlphaFoldDB" id="A0A6N3AZ27"/>
<reference evidence="3" key="1">
    <citation type="submission" date="2019-11" db="EMBL/GenBank/DDBJ databases">
        <authorList>
            <person name="Feng L."/>
        </authorList>
    </citation>
    <scope>NUCLEOTIDE SEQUENCE</scope>
    <source>
        <strain evidence="3">PgorbachiiLFYP46</strain>
    </source>
</reference>
<dbReference type="EC" id="1.2.7.1" evidence="3"/>
<dbReference type="PANTHER" id="PTHR42730">
    <property type="entry name" value="2-OXOGLUTARATE SYNTHASE SUBUNIT KORC"/>
    <property type="match status" value="1"/>
</dbReference>
<dbReference type="SUPFAM" id="SSF47240">
    <property type="entry name" value="Ferritin-like"/>
    <property type="match status" value="1"/>
</dbReference>
<dbReference type="RefSeq" id="WP_156701346.1">
    <property type="nucleotide sequence ID" value="NZ_CACRUP010000013.1"/>
</dbReference>
<name>A0A6N3AZ27_9FIRM</name>